<organism evidence="1 2">
    <name type="scientific">Macrosiphum euphorbiae</name>
    <name type="common">potato aphid</name>
    <dbReference type="NCBI Taxonomy" id="13131"/>
    <lineage>
        <taxon>Eukaryota</taxon>
        <taxon>Metazoa</taxon>
        <taxon>Ecdysozoa</taxon>
        <taxon>Arthropoda</taxon>
        <taxon>Hexapoda</taxon>
        <taxon>Insecta</taxon>
        <taxon>Pterygota</taxon>
        <taxon>Neoptera</taxon>
        <taxon>Paraneoptera</taxon>
        <taxon>Hemiptera</taxon>
        <taxon>Sternorrhyncha</taxon>
        <taxon>Aphidomorpha</taxon>
        <taxon>Aphidoidea</taxon>
        <taxon>Aphididae</taxon>
        <taxon>Macrosiphini</taxon>
        <taxon>Macrosiphum</taxon>
    </lineage>
</organism>
<dbReference type="EMBL" id="CARXXK010000004">
    <property type="protein sequence ID" value="CAI6367218.1"/>
    <property type="molecule type" value="Genomic_DNA"/>
</dbReference>
<reference evidence="1 2" key="1">
    <citation type="submission" date="2023-01" db="EMBL/GenBank/DDBJ databases">
        <authorList>
            <person name="Whitehead M."/>
        </authorList>
    </citation>
    <scope>NUCLEOTIDE SEQUENCE [LARGE SCALE GENOMIC DNA]</scope>
</reference>
<dbReference type="AlphaFoldDB" id="A0AAV0XH86"/>
<protein>
    <submittedName>
        <fullName evidence="1">Uncharacterized protein</fullName>
    </submittedName>
</protein>
<evidence type="ECO:0000313" key="1">
    <source>
        <dbReference type="EMBL" id="CAI6367218.1"/>
    </source>
</evidence>
<sequence length="98" mass="11241">MGRKITNSGLRMYFVYNVSTNTCTCTILDCPHPVRSGCHARNLENHVKAFLQNENKELLKEKSKVSSCHNEYEPSSSIVKDSNYYLQNLKYLLANIQP</sequence>
<comment type="caution">
    <text evidence="1">The sequence shown here is derived from an EMBL/GenBank/DDBJ whole genome shotgun (WGS) entry which is preliminary data.</text>
</comment>
<dbReference type="Proteomes" id="UP001160148">
    <property type="component" value="Unassembled WGS sequence"/>
</dbReference>
<gene>
    <name evidence="1" type="ORF">MEUPH1_LOCUS21715</name>
</gene>
<proteinExistence type="predicted"/>
<evidence type="ECO:0000313" key="2">
    <source>
        <dbReference type="Proteomes" id="UP001160148"/>
    </source>
</evidence>
<name>A0AAV0XH86_9HEMI</name>
<accession>A0AAV0XH86</accession>
<keyword evidence="2" id="KW-1185">Reference proteome</keyword>